<name>A0A8G0L784_9HYPO</name>
<keyword evidence="2" id="KW-1185">Reference proteome</keyword>
<evidence type="ECO:0000313" key="1">
    <source>
        <dbReference type="EMBL" id="QYS97011.1"/>
    </source>
</evidence>
<dbReference type="Proteomes" id="UP000826661">
    <property type="component" value="Chromosome II"/>
</dbReference>
<evidence type="ECO:0000313" key="2">
    <source>
        <dbReference type="Proteomes" id="UP000826661"/>
    </source>
</evidence>
<dbReference type="AlphaFoldDB" id="A0A8G0L784"/>
<protein>
    <submittedName>
        <fullName evidence="1">Uncharacterized protein</fullName>
    </submittedName>
</protein>
<gene>
    <name evidence="1" type="ORF">H0G86_004246</name>
</gene>
<accession>A0A8G0L784</accession>
<reference evidence="1 2" key="1">
    <citation type="journal article" date="2021" name="BMC Genomics">
        <title>Telomere-to-telomere genome assembly of asparaginase-producing Trichoderma simmonsii.</title>
        <authorList>
            <person name="Chung D."/>
            <person name="Kwon Y.M."/>
            <person name="Yang Y."/>
        </authorList>
    </citation>
    <scope>NUCLEOTIDE SEQUENCE [LARGE SCALE GENOMIC DNA]</scope>
    <source>
        <strain evidence="1 2">GH-Sj1</strain>
    </source>
</reference>
<sequence>MPLSLSRGACIVEAAVWIPNFVPPPFFLTVASKHSGKNEKEWHHRLFFSATTSTNMLLVVLTGDSQARNGGAYMRQSTHQAHSVCSSALSEAAVKVRCCTTWPPRTYTTVVQRPC</sequence>
<proteinExistence type="predicted"/>
<organism evidence="1 2">
    <name type="scientific">Trichoderma simmonsii</name>
    <dbReference type="NCBI Taxonomy" id="1491479"/>
    <lineage>
        <taxon>Eukaryota</taxon>
        <taxon>Fungi</taxon>
        <taxon>Dikarya</taxon>
        <taxon>Ascomycota</taxon>
        <taxon>Pezizomycotina</taxon>
        <taxon>Sordariomycetes</taxon>
        <taxon>Hypocreomycetidae</taxon>
        <taxon>Hypocreales</taxon>
        <taxon>Hypocreaceae</taxon>
        <taxon>Trichoderma</taxon>
    </lineage>
</organism>
<dbReference type="EMBL" id="CP075865">
    <property type="protein sequence ID" value="QYS97011.1"/>
    <property type="molecule type" value="Genomic_DNA"/>
</dbReference>